<feature type="transmembrane region" description="Helical" evidence="6">
    <location>
        <begin position="87"/>
        <end position="107"/>
    </location>
</feature>
<feature type="repeat" description="TPR" evidence="5">
    <location>
        <begin position="163"/>
        <end position="196"/>
    </location>
</feature>
<feature type="transmembrane region" description="Helical" evidence="6">
    <location>
        <begin position="6"/>
        <end position="24"/>
    </location>
</feature>
<keyword evidence="2" id="KW-0677">Repeat</keyword>
<dbReference type="Gene3D" id="1.25.40.10">
    <property type="entry name" value="Tetratricopeptide repeat domain"/>
    <property type="match status" value="1"/>
</dbReference>
<dbReference type="Pfam" id="PF23914">
    <property type="entry name" value="TPR_CcmH_CycH"/>
    <property type="match status" value="1"/>
</dbReference>
<keyword evidence="10" id="KW-1185">Reference proteome</keyword>
<dbReference type="InterPro" id="IPR056412">
    <property type="entry name" value="Ig_CycH"/>
</dbReference>
<dbReference type="PANTHER" id="PTHR47870:SF1">
    <property type="entry name" value="CYTOCHROME C-TYPE BIOGENESIS PROTEIN CCMH"/>
    <property type="match status" value="1"/>
</dbReference>
<dbReference type="SUPFAM" id="SSF48452">
    <property type="entry name" value="TPR-like"/>
    <property type="match status" value="1"/>
</dbReference>
<comment type="caution">
    <text evidence="9">The sequence shown here is derived from an EMBL/GenBank/DDBJ whole genome shotgun (WGS) entry which is preliminary data.</text>
</comment>
<dbReference type="InterPro" id="IPR017560">
    <property type="entry name" value="Cyt_c_biogenesis_CcmI"/>
</dbReference>
<evidence type="ECO:0000256" key="5">
    <source>
        <dbReference type="PROSITE-ProRule" id="PRU00339"/>
    </source>
</evidence>
<gene>
    <name evidence="9" type="primary">ccmI</name>
    <name evidence="9" type="ORF">GCM10009114_16040</name>
</gene>
<keyword evidence="3" id="KW-0201">Cytochrome c-type biogenesis</keyword>
<evidence type="ECO:0000256" key="2">
    <source>
        <dbReference type="ARBA" id="ARBA00022737"/>
    </source>
</evidence>
<dbReference type="NCBIfam" id="TIGR03142">
    <property type="entry name" value="cytochro_ccmI"/>
    <property type="match status" value="1"/>
</dbReference>
<evidence type="ECO:0000256" key="3">
    <source>
        <dbReference type="ARBA" id="ARBA00022748"/>
    </source>
</evidence>
<dbReference type="InterPro" id="IPR051263">
    <property type="entry name" value="C-type_cytochrome_biogenesis"/>
</dbReference>
<evidence type="ECO:0000259" key="8">
    <source>
        <dbReference type="Pfam" id="PF23914"/>
    </source>
</evidence>
<keyword evidence="4 5" id="KW-0802">TPR repeat</keyword>
<evidence type="ECO:0000313" key="10">
    <source>
        <dbReference type="Proteomes" id="UP001500359"/>
    </source>
</evidence>
<evidence type="ECO:0000313" key="9">
    <source>
        <dbReference type="EMBL" id="GAA0855922.1"/>
    </source>
</evidence>
<reference evidence="9 10" key="1">
    <citation type="journal article" date="2019" name="Int. J. Syst. Evol. Microbiol.">
        <title>The Global Catalogue of Microorganisms (GCM) 10K type strain sequencing project: providing services to taxonomists for standard genome sequencing and annotation.</title>
        <authorList>
            <consortium name="The Broad Institute Genomics Platform"/>
            <consortium name="The Broad Institute Genome Sequencing Center for Infectious Disease"/>
            <person name="Wu L."/>
            <person name="Ma J."/>
        </authorList>
    </citation>
    <scope>NUCLEOTIDE SEQUENCE [LARGE SCALE GENOMIC DNA]</scope>
    <source>
        <strain evidence="9 10">JCM 15896</strain>
    </source>
</reference>
<sequence length="406" mass="44498">MSSYWLGVALLSLLAIGIIVLPWIRKGDRATQDILTNTRIIKQRMQELDREVSEGLVSAEDKQSAINELKLALVDESTETNTKTGSATGVLVIGLTIGVGLCGYLYWQSNEVSDIRHWQNVTQQSSALAKRIVVEADPTITGEDVQDFALAMRTKLINTPDDHIGWLLLGRLQASLNRIDEALHAFAKAYELAPNHAGILSSYSQTLVRTGQEEYLRRAQGLIKRAIELNPEDINAYGMLAVASGTLGDTQEAIASWQKLKDKLPASDPMRAEVDKRIAELRGESLPSAKTAITVTVDIAQNLIEKLPKTGYLFVFAQDAQGQVRMPAAVVKMPLVQLPVTIELSDANAMMPTYTLSQLTQVKLVARVSVDENVAQAQGELQGDVIIDLETGSQVQQQITIDKELQ</sequence>
<dbReference type="SMART" id="SM00028">
    <property type="entry name" value="TPR"/>
    <property type="match status" value="2"/>
</dbReference>
<dbReference type="RefSeq" id="WP_343858490.1">
    <property type="nucleotide sequence ID" value="NZ_BAAAFD010000003.1"/>
</dbReference>
<dbReference type="Proteomes" id="UP001500359">
    <property type="component" value="Unassembled WGS sequence"/>
</dbReference>
<organism evidence="9 10">
    <name type="scientific">Aliiglaciecola litoralis</name>
    <dbReference type="NCBI Taxonomy" id="582857"/>
    <lineage>
        <taxon>Bacteria</taxon>
        <taxon>Pseudomonadati</taxon>
        <taxon>Pseudomonadota</taxon>
        <taxon>Gammaproteobacteria</taxon>
        <taxon>Alteromonadales</taxon>
        <taxon>Alteromonadaceae</taxon>
        <taxon>Aliiglaciecola</taxon>
    </lineage>
</organism>
<evidence type="ECO:0000259" key="7">
    <source>
        <dbReference type="Pfam" id="PF23892"/>
    </source>
</evidence>
<evidence type="ECO:0000256" key="4">
    <source>
        <dbReference type="ARBA" id="ARBA00022803"/>
    </source>
</evidence>
<accession>A0ABN1LGZ7</accession>
<dbReference type="InterPro" id="IPR056413">
    <property type="entry name" value="TPR_CcmH_CycH"/>
</dbReference>
<proteinExistence type="predicted"/>
<feature type="domain" description="Cytochrome c-type biogenesis protein H TPR" evidence="8">
    <location>
        <begin position="115"/>
        <end position="270"/>
    </location>
</feature>
<keyword evidence="6" id="KW-0812">Transmembrane</keyword>
<dbReference type="EMBL" id="BAAAFD010000003">
    <property type="protein sequence ID" value="GAA0855922.1"/>
    <property type="molecule type" value="Genomic_DNA"/>
</dbReference>
<keyword evidence="6" id="KW-1133">Transmembrane helix</keyword>
<name>A0ABN1LGZ7_9ALTE</name>
<dbReference type="Pfam" id="PF23892">
    <property type="entry name" value="Ig_CycH"/>
    <property type="match status" value="1"/>
</dbReference>
<dbReference type="InterPro" id="IPR019734">
    <property type="entry name" value="TPR_rpt"/>
</dbReference>
<comment type="subcellular location">
    <subcellularLocation>
        <location evidence="1">Cell envelope</location>
    </subcellularLocation>
</comment>
<dbReference type="InterPro" id="IPR011990">
    <property type="entry name" value="TPR-like_helical_dom_sf"/>
</dbReference>
<keyword evidence="6" id="KW-0472">Membrane</keyword>
<evidence type="ECO:0000256" key="1">
    <source>
        <dbReference type="ARBA" id="ARBA00004196"/>
    </source>
</evidence>
<dbReference type="PROSITE" id="PS50005">
    <property type="entry name" value="TPR"/>
    <property type="match status" value="1"/>
</dbReference>
<protein>
    <submittedName>
        <fullName evidence="9">C-type cytochrome biogenesis protein CcmI</fullName>
    </submittedName>
</protein>
<dbReference type="PANTHER" id="PTHR47870">
    <property type="entry name" value="CYTOCHROME C-TYPE BIOGENESIS PROTEIN CCMH"/>
    <property type="match status" value="1"/>
</dbReference>
<evidence type="ECO:0000256" key="6">
    <source>
        <dbReference type="SAM" id="Phobius"/>
    </source>
</evidence>
<feature type="domain" description="Cytochrome c-type biogenesis protein H Ig-like" evidence="7">
    <location>
        <begin position="293"/>
        <end position="402"/>
    </location>
</feature>